<dbReference type="PANTHER" id="PTHR42901:SF1">
    <property type="entry name" value="ALCOHOL DEHYDROGENASE"/>
    <property type="match status" value="1"/>
</dbReference>
<dbReference type="AlphaFoldDB" id="A0A0M3G701"/>
<dbReference type="PRINTS" id="PR00080">
    <property type="entry name" value="SDRFAMILY"/>
</dbReference>
<reference evidence="4 5" key="1">
    <citation type="submission" date="2015-05" db="EMBL/GenBank/DDBJ databases">
        <title>Comparative analyses of the lipooligosaccharides from nottypeable Haemophilus influenzae and Haemophilus haemolyticus.</title>
        <authorList>
            <person name="Post D.M.B."/>
            <person name="Ketterer M.R."/>
            <person name="Coffin J.E."/>
            <person name="Reinders L.M."/>
            <person name="Munson R.S.Jr."/>
            <person name="Bair T.B."/>
            <person name="Murphy T.F."/>
            <person name="Foster E."/>
            <person name="Gibson B.W."/>
            <person name="Apicella M.A."/>
        </authorList>
    </citation>
    <scope>NUCLEOTIDE SEQUENCE [LARGE SCALE GENOMIC DNA]</scope>
    <source>
        <strain evidence="4 5">11P18</strain>
    </source>
</reference>
<evidence type="ECO:0000313" key="4">
    <source>
        <dbReference type="EMBL" id="KKZ58707.1"/>
    </source>
</evidence>
<evidence type="ECO:0000256" key="3">
    <source>
        <dbReference type="RuleBase" id="RU000363"/>
    </source>
</evidence>
<accession>A0A0M3G701</accession>
<dbReference type="Gene3D" id="3.40.50.720">
    <property type="entry name" value="NAD(P)-binding Rossmann-like Domain"/>
    <property type="match status" value="1"/>
</dbReference>
<keyword evidence="2" id="KW-0560">Oxidoreductase</keyword>
<dbReference type="PANTHER" id="PTHR42901">
    <property type="entry name" value="ALCOHOL DEHYDROGENASE"/>
    <property type="match status" value="1"/>
</dbReference>
<name>A0A0M3G701_HAEHA</name>
<organism evidence="4 5">
    <name type="scientific">Haemophilus haemolyticus</name>
    <dbReference type="NCBI Taxonomy" id="726"/>
    <lineage>
        <taxon>Bacteria</taxon>
        <taxon>Pseudomonadati</taxon>
        <taxon>Pseudomonadota</taxon>
        <taxon>Gammaproteobacteria</taxon>
        <taxon>Pasteurellales</taxon>
        <taxon>Pasteurellaceae</taxon>
        <taxon>Haemophilus</taxon>
    </lineage>
</organism>
<evidence type="ECO:0000256" key="2">
    <source>
        <dbReference type="ARBA" id="ARBA00023002"/>
    </source>
</evidence>
<dbReference type="Pfam" id="PF00106">
    <property type="entry name" value="adh_short"/>
    <property type="match status" value="1"/>
</dbReference>
<dbReference type="GO" id="GO:0016616">
    <property type="term" value="F:oxidoreductase activity, acting on the CH-OH group of donors, NAD or NADP as acceptor"/>
    <property type="evidence" value="ECO:0007669"/>
    <property type="project" value="UniProtKB-ARBA"/>
</dbReference>
<dbReference type="PROSITE" id="PS00061">
    <property type="entry name" value="ADH_SHORT"/>
    <property type="match status" value="1"/>
</dbReference>
<protein>
    <submittedName>
        <fullName evidence="4">Malonic semialdehyde reductase</fullName>
    </submittedName>
</protein>
<dbReference type="PRINTS" id="PR00081">
    <property type="entry name" value="GDHRDH"/>
</dbReference>
<comment type="similarity">
    <text evidence="1 3">Belongs to the short-chain dehydrogenases/reductases (SDR) family.</text>
</comment>
<dbReference type="FunFam" id="3.40.50.720:FF:000047">
    <property type="entry name" value="NADP-dependent L-serine/L-allo-threonine dehydrogenase"/>
    <property type="match status" value="1"/>
</dbReference>
<dbReference type="Proteomes" id="UP000034750">
    <property type="component" value="Unassembled WGS sequence"/>
</dbReference>
<evidence type="ECO:0000313" key="5">
    <source>
        <dbReference type="Proteomes" id="UP000034750"/>
    </source>
</evidence>
<dbReference type="SUPFAM" id="SSF51735">
    <property type="entry name" value="NAD(P)-binding Rossmann-fold domains"/>
    <property type="match status" value="1"/>
</dbReference>
<comment type="caution">
    <text evidence="4">The sequence shown here is derived from an EMBL/GenBank/DDBJ whole genome shotgun (WGS) entry which is preliminary data.</text>
</comment>
<dbReference type="InterPro" id="IPR020904">
    <property type="entry name" value="Sc_DH/Rdtase_CS"/>
</dbReference>
<dbReference type="InterPro" id="IPR002347">
    <property type="entry name" value="SDR_fam"/>
</dbReference>
<dbReference type="PATRIC" id="fig|726.54.peg.991"/>
<proteinExistence type="inferred from homology"/>
<sequence length="253" mass="27739">MMSKIALITGATAGFGTAICRTLIQAGYFVIGTGRRTERLTSLKSELGEKFLPLAFDISDRLATQEAIKSLPTQWKNIDLLVNNAGLALGLESADKANLDDWEQMIDTNIKGLVNITRFVLPQMVERNTGHIINLSSIAGTYPYPGGNVYGGTKAFVTQFSLNLRADLAGKNIRVTSVEPGLCGGTEFSNVRFKGDDARAEKLYENVRYVTPQDIANMVSWLNQQPEHVNINRIEVMPTAQTFAPLNVARNSN</sequence>
<dbReference type="CDD" id="cd05346">
    <property type="entry name" value="SDR_c5"/>
    <property type="match status" value="1"/>
</dbReference>
<dbReference type="InterPro" id="IPR036291">
    <property type="entry name" value="NAD(P)-bd_dom_sf"/>
</dbReference>
<gene>
    <name evidence="4" type="ORF">AAX18_04960</name>
</gene>
<evidence type="ECO:0000256" key="1">
    <source>
        <dbReference type="ARBA" id="ARBA00006484"/>
    </source>
</evidence>
<dbReference type="EMBL" id="LCTK01000021">
    <property type="protein sequence ID" value="KKZ58707.1"/>
    <property type="molecule type" value="Genomic_DNA"/>
</dbReference>